<dbReference type="Pfam" id="PF12799">
    <property type="entry name" value="LRR_4"/>
    <property type="match status" value="2"/>
</dbReference>
<dbReference type="GO" id="GO:0031028">
    <property type="term" value="P:septation initiation signaling"/>
    <property type="evidence" value="ECO:0007669"/>
    <property type="project" value="TreeGrafter"/>
</dbReference>
<dbReference type="AlphaFoldDB" id="A0A1E4TLF1"/>
<dbReference type="PANTHER" id="PTHR47566">
    <property type="match status" value="1"/>
</dbReference>
<feature type="compositionally biased region" description="Acidic residues" evidence="3">
    <location>
        <begin position="8"/>
        <end position="18"/>
    </location>
</feature>
<evidence type="ECO:0008006" key="6">
    <source>
        <dbReference type="Google" id="ProtNLM"/>
    </source>
</evidence>
<evidence type="ECO:0000256" key="3">
    <source>
        <dbReference type="SAM" id="MobiDB-lite"/>
    </source>
</evidence>
<dbReference type="EMBL" id="KV453841">
    <property type="protein sequence ID" value="ODV92547.1"/>
    <property type="molecule type" value="Genomic_DNA"/>
</dbReference>
<sequence length="869" mass="97217">MSPWQDSELSEEWPESDSESINRVPTTKFLVPNAESTTKVSPDRKAPAAWEKHIPKDMFSRTTLEKLFDQELNDSLDNSDLNMSTLNINNRTDQPNLRMLRLSSDSLTSPTVDPRLLSNEDVTRDLIDNLNVSSEFLSDSQASQDARSVLDHLPQHNTLSSCSTAPPSGKISEVFPVKSKAGTRTTLSLRRSLSNIQQKAQYGTVPTTEEYFRNAEAVVSRLRDTNHDLSFDNTTNQSYIDGNVNNASEKFGLDTIVSEQSSDHENDLSSKHVFAKASQPYNISPERYTDNAEQFEKRSDMVYDSIKKRWISISEASTPQDLFPDLSVSLSEPVNESNQKHNPLNNSLQFDSEDNSTLHTPDSLFQDIPHVPTEQIEPSPILRNKRTDQVKVSSKAYSRPSFGSMRTSDIDITSASLLDISGSESKRKLIRVISTAAPFSEPGYLEVLNISGQQLSSIADLPSICPNIAELDISNNEMEIFDPHFGLNATKANKGEVLSVRYLNAENNILSDRTSFATFANVQRLNISHNRLESLSALAQLVHLRELNVNYNKLKSLDHILHLDGLIKLSASGNNLSIIDFTNSKLLSLESLIVSHNEVTIIKGMNSLPRLAFVDLSYNKLESIDSSAESSSPSCRVIIFSNNHLRALNIKGWPQLRALYADSNMLTNVEGLHSARHLQTLNLANQRPTNGNSAVQFPKSLDVKRLNLSDNVLDLSWQNSNDIYLNLKVLDLSGCNLAKLPKQFGLLFPNLRRVDLSHNQISDLSPLFLIRRLANISLINNEIVSHQHLLQVLLTLKELRQIDLRLNPVTSEYYTSLKATGTGQSGQYKIVPKTDMSLEQKNKYNKYVKMILTASPRLRSLDGIDLTSD</sequence>
<organism evidence="4 5">
    <name type="scientific">Tortispora caseinolytica NRRL Y-17796</name>
    <dbReference type="NCBI Taxonomy" id="767744"/>
    <lineage>
        <taxon>Eukaryota</taxon>
        <taxon>Fungi</taxon>
        <taxon>Dikarya</taxon>
        <taxon>Ascomycota</taxon>
        <taxon>Saccharomycotina</taxon>
        <taxon>Trigonopsidomycetes</taxon>
        <taxon>Trigonopsidales</taxon>
        <taxon>Trigonopsidaceae</taxon>
        <taxon>Tortispora</taxon>
    </lineage>
</organism>
<dbReference type="GO" id="GO:1902412">
    <property type="term" value="P:regulation of mitotic cytokinesis"/>
    <property type="evidence" value="ECO:0007669"/>
    <property type="project" value="TreeGrafter"/>
</dbReference>
<dbReference type="PANTHER" id="PTHR47566:SF1">
    <property type="entry name" value="PROTEIN NUD1"/>
    <property type="match status" value="1"/>
</dbReference>
<name>A0A1E4TLF1_9ASCO</name>
<dbReference type="PROSITE" id="PS51450">
    <property type="entry name" value="LRR"/>
    <property type="match status" value="4"/>
</dbReference>
<dbReference type="SMART" id="SM00369">
    <property type="entry name" value="LRR_TYP"/>
    <property type="match status" value="5"/>
</dbReference>
<dbReference type="InterPro" id="IPR025875">
    <property type="entry name" value="Leu-rich_rpt_4"/>
</dbReference>
<reference evidence="5" key="1">
    <citation type="submission" date="2016-02" db="EMBL/GenBank/DDBJ databases">
        <title>Comparative genomics of biotechnologically important yeasts.</title>
        <authorList>
            <consortium name="DOE Joint Genome Institute"/>
            <person name="Riley R."/>
            <person name="Haridas S."/>
            <person name="Wolfe K.H."/>
            <person name="Lopes M.R."/>
            <person name="Hittinger C.T."/>
            <person name="Goker M."/>
            <person name="Salamov A."/>
            <person name="Wisecaver J."/>
            <person name="Long T.M."/>
            <person name="Aerts A.L."/>
            <person name="Barry K."/>
            <person name="Choi C."/>
            <person name="Clum A."/>
            <person name="Coughlan A.Y."/>
            <person name="Deshpande S."/>
            <person name="Douglass A.P."/>
            <person name="Hanson S.J."/>
            <person name="Klenk H.-P."/>
            <person name="Labutti K."/>
            <person name="Lapidus A."/>
            <person name="Lindquist E."/>
            <person name="Lipzen A."/>
            <person name="Meier-Kolthoff J.P."/>
            <person name="Ohm R.A."/>
            <person name="Otillar R.P."/>
            <person name="Pangilinan J."/>
            <person name="Peng Y."/>
            <person name="Rokas A."/>
            <person name="Rosa C.A."/>
            <person name="Scheuner C."/>
            <person name="Sibirny A.A."/>
            <person name="Slot J.C."/>
            <person name="Stielow J.B."/>
            <person name="Sun H."/>
            <person name="Kurtzman C.P."/>
            <person name="Blackwell M."/>
            <person name="Jeffries T.W."/>
            <person name="Grigoriev I.V."/>
        </authorList>
    </citation>
    <scope>NUCLEOTIDE SEQUENCE [LARGE SCALE GENOMIC DNA]</scope>
    <source>
        <strain evidence="5">NRRL Y-17796</strain>
    </source>
</reference>
<dbReference type="InterPro" id="IPR003591">
    <property type="entry name" value="Leu-rich_rpt_typical-subtyp"/>
</dbReference>
<dbReference type="GO" id="GO:0035591">
    <property type="term" value="F:signaling adaptor activity"/>
    <property type="evidence" value="ECO:0007669"/>
    <property type="project" value="TreeGrafter"/>
</dbReference>
<keyword evidence="2" id="KW-0677">Repeat</keyword>
<keyword evidence="1" id="KW-0433">Leucine-rich repeat</keyword>
<proteinExistence type="predicted"/>
<evidence type="ECO:0000313" key="4">
    <source>
        <dbReference type="EMBL" id="ODV92547.1"/>
    </source>
</evidence>
<accession>A0A1E4TLF1</accession>
<dbReference type="InterPro" id="IPR001611">
    <property type="entry name" value="Leu-rich_rpt"/>
</dbReference>
<evidence type="ECO:0000256" key="1">
    <source>
        <dbReference type="ARBA" id="ARBA00022614"/>
    </source>
</evidence>
<evidence type="ECO:0000256" key="2">
    <source>
        <dbReference type="ARBA" id="ARBA00022737"/>
    </source>
</evidence>
<dbReference type="InterPro" id="IPR052574">
    <property type="entry name" value="CDIRP"/>
</dbReference>
<dbReference type="InterPro" id="IPR032675">
    <property type="entry name" value="LRR_dom_sf"/>
</dbReference>
<dbReference type="OrthoDB" id="4097027at2759"/>
<feature type="region of interest" description="Disordered" evidence="3">
    <location>
        <begin position="1"/>
        <end position="48"/>
    </location>
</feature>
<keyword evidence="5" id="KW-1185">Reference proteome</keyword>
<protein>
    <recommendedName>
        <fullName evidence="6">Septation initiation network scaffold protein cdc11</fullName>
    </recommendedName>
</protein>
<dbReference type="GO" id="GO:0061499">
    <property type="term" value="C:outer plaque of mitotic spindle pole body"/>
    <property type="evidence" value="ECO:0007669"/>
    <property type="project" value="TreeGrafter"/>
</dbReference>
<dbReference type="Proteomes" id="UP000095023">
    <property type="component" value="Unassembled WGS sequence"/>
</dbReference>
<evidence type="ECO:0000313" key="5">
    <source>
        <dbReference type="Proteomes" id="UP000095023"/>
    </source>
</evidence>
<dbReference type="SUPFAM" id="SSF52058">
    <property type="entry name" value="L domain-like"/>
    <property type="match status" value="2"/>
</dbReference>
<gene>
    <name evidence="4" type="ORF">CANCADRAFT_1136</name>
</gene>
<dbReference type="SMART" id="SM00364">
    <property type="entry name" value="LRR_BAC"/>
    <property type="match status" value="3"/>
</dbReference>
<dbReference type="Gene3D" id="3.80.10.10">
    <property type="entry name" value="Ribonuclease Inhibitor"/>
    <property type="match status" value="3"/>
</dbReference>